<proteinExistence type="predicted"/>
<feature type="repeat" description="PPR" evidence="2">
    <location>
        <begin position="366"/>
        <end position="400"/>
    </location>
</feature>
<dbReference type="Proteomes" id="UP000008311">
    <property type="component" value="Unassembled WGS sequence"/>
</dbReference>
<dbReference type="EMBL" id="EQ973857">
    <property type="protein sequence ID" value="EEF41946.1"/>
    <property type="molecule type" value="Genomic_DNA"/>
</dbReference>
<dbReference type="InParanoid" id="B9S3G4"/>
<feature type="repeat" description="PPR" evidence="2">
    <location>
        <begin position="164"/>
        <end position="198"/>
    </location>
</feature>
<gene>
    <name evidence="3" type="ORF">RCOM_0734410</name>
</gene>
<dbReference type="PANTHER" id="PTHR47926:SF487">
    <property type="entry name" value="REPEAT (TPR)-LIKE SUPERFAMILY PROTEIN, PUTATIVE-RELATED"/>
    <property type="match status" value="1"/>
</dbReference>
<dbReference type="NCBIfam" id="TIGR00756">
    <property type="entry name" value="PPR"/>
    <property type="match status" value="4"/>
</dbReference>
<dbReference type="AlphaFoldDB" id="B9S3G4"/>
<dbReference type="STRING" id="3988.B9S3G4"/>
<dbReference type="GO" id="GO:0003723">
    <property type="term" value="F:RNA binding"/>
    <property type="evidence" value="ECO:0007669"/>
    <property type="project" value="InterPro"/>
</dbReference>
<dbReference type="Gene3D" id="1.25.40.10">
    <property type="entry name" value="Tetratricopeptide repeat domain"/>
    <property type="match status" value="5"/>
</dbReference>
<dbReference type="InterPro" id="IPR046848">
    <property type="entry name" value="E_motif"/>
</dbReference>
<dbReference type="FunCoup" id="B9S3G4">
    <property type="interactions" value="15"/>
</dbReference>
<dbReference type="Pfam" id="PF13041">
    <property type="entry name" value="PPR_2"/>
    <property type="match status" value="3"/>
</dbReference>
<dbReference type="InterPro" id="IPR011990">
    <property type="entry name" value="TPR-like_helical_dom_sf"/>
</dbReference>
<name>B9S3G4_RICCO</name>
<evidence type="ECO:0000313" key="3">
    <source>
        <dbReference type="EMBL" id="EEF41946.1"/>
    </source>
</evidence>
<feature type="repeat" description="PPR" evidence="2">
    <location>
        <begin position="230"/>
        <end position="264"/>
    </location>
</feature>
<sequence>MHFVIRGITFHGPHFKIPIIYRSFQSSSLHTFDELIKTYTRDHALNQGKHLHARLIVSGLASSNNFASKLISFYTETRQLSIVRKLFDRIPKPNFYQRTVLIGAYSRHGFYQDVLDVFSEMQNERLRPNKFVIPSVLRACGHVFDLQTGKILHSVILRHLFESDVVVNTALIDMYSRCRHVEKARKVFDGMQEKDLVALNAMVLGYAQNGFAKEGFLLVEQMQMLDIKPNLVTWNTLISGFAQAGDKVMVQELFGLMSMHGFEPDVISWTSVISRFVQNSHNEAAFAAFKQMLQHGAYPNSATISSLLPACASLANVRHGRELHGYAFAIGVEEDIYVRSAIVDMYSKCGLISEARMLFSKMPERHTVTWNSMIFGYANHGYCDEAIELFNQMEKTEAKKIDHLSFTAVLTACSHGRLVELGQSLFLLMHEKYKIVPRLEHYACMIDLLGRAGKLSEAYDMIKTMPVEPDLFVWGALLGACRQHGEIDLAEIAARHLAELEPRNAGNNMLLSNLYADAGSWENVAKLKMGKRKRLRKFSAYSWIQLL</sequence>
<feature type="repeat" description="PPR" evidence="2">
    <location>
        <begin position="94"/>
        <end position="128"/>
    </location>
</feature>
<evidence type="ECO:0000256" key="1">
    <source>
        <dbReference type="ARBA" id="ARBA00022737"/>
    </source>
</evidence>
<dbReference type="KEGG" id="rcu:8284127"/>
<organism evidence="3 4">
    <name type="scientific">Ricinus communis</name>
    <name type="common">Castor bean</name>
    <dbReference type="NCBI Taxonomy" id="3988"/>
    <lineage>
        <taxon>Eukaryota</taxon>
        <taxon>Viridiplantae</taxon>
        <taxon>Streptophyta</taxon>
        <taxon>Embryophyta</taxon>
        <taxon>Tracheophyta</taxon>
        <taxon>Spermatophyta</taxon>
        <taxon>Magnoliopsida</taxon>
        <taxon>eudicotyledons</taxon>
        <taxon>Gunneridae</taxon>
        <taxon>Pentapetalae</taxon>
        <taxon>rosids</taxon>
        <taxon>fabids</taxon>
        <taxon>Malpighiales</taxon>
        <taxon>Euphorbiaceae</taxon>
        <taxon>Acalyphoideae</taxon>
        <taxon>Acalypheae</taxon>
        <taxon>Ricinus</taxon>
    </lineage>
</organism>
<reference evidence="4" key="1">
    <citation type="journal article" date="2010" name="Nat. Biotechnol.">
        <title>Draft genome sequence of the oilseed species Ricinus communis.</title>
        <authorList>
            <person name="Chan A.P."/>
            <person name="Crabtree J."/>
            <person name="Zhao Q."/>
            <person name="Lorenzi H."/>
            <person name="Orvis J."/>
            <person name="Puiu D."/>
            <person name="Melake-Berhan A."/>
            <person name="Jones K.M."/>
            <person name="Redman J."/>
            <person name="Chen G."/>
            <person name="Cahoon E.B."/>
            <person name="Gedil M."/>
            <person name="Stanke M."/>
            <person name="Haas B.J."/>
            <person name="Wortman J.R."/>
            <person name="Fraser-Liggett C.M."/>
            <person name="Ravel J."/>
            <person name="Rabinowicz P.D."/>
        </authorList>
    </citation>
    <scope>NUCLEOTIDE SEQUENCE [LARGE SCALE GENOMIC DNA]</scope>
    <source>
        <strain evidence="4">cv. Hale</strain>
    </source>
</reference>
<dbReference type="OrthoDB" id="185373at2759"/>
<keyword evidence="4" id="KW-1185">Reference proteome</keyword>
<keyword evidence="1" id="KW-0677">Repeat</keyword>
<dbReference type="FunFam" id="1.25.40.10:FF:001383">
    <property type="entry name" value="Pentatricopeptide repeat-containing protein mitochondrial"/>
    <property type="match status" value="1"/>
</dbReference>
<dbReference type="FunFam" id="1.25.40.10:FF:000090">
    <property type="entry name" value="Pentatricopeptide repeat-containing protein, chloroplastic"/>
    <property type="match status" value="1"/>
</dbReference>
<dbReference type="InterPro" id="IPR002885">
    <property type="entry name" value="PPR_rpt"/>
</dbReference>
<dbReference type="InterPro" id="IPR046960">
    <property type="entry name" value="PPR_At4g14850-like_plant"/>
</dbReference>
<dbReference type="Pfam" id="PF20431">
    <property type="entry name" value="E_motif"/>
    <property type="match status" value="1"/>
</dbReference>
<protein>
    <submittedName>
        <fullName evidence="3">Pentatricopeptide repeat-containing protein, putative</fullName>
    </submittedName>
</protein>
<dbReference type="GO" id="GO:0009451">
    <property type="term" value="P:RNA modification"/>
    <property type="evidence" value="ECO:0007669"/>
    <property type="project" value="InterPro"/>
</dbReference>
<evidence type="ECO:0000313" key="4">
    <source>
        <dbReference type="Proteomes" id="UP000008311"/>
    </source>
</evidence>
<evidence type="ECO:0000256" key="2">
    <source>
        <dbReference type="PROSITE-ProRule" id="PRU00708"/>
    </source>
</evidence>
<dbReference type="Pfam" id="PF01535">
    <property type="entry name" value="PPR"/>
    <property type="match status" value="3"/>
</dbReference>
<dbReference type="PANTHER" id="PTHR47926">
    <property type="entry name" value="PENTATRICOPEPTIDE REPEAT-CONTAINING PROTEIN"/>
    <property type="match status" value="1"/>
</dbReference>
<dbReference type="PROSITE" id="PS51375">
    <property type="entry name" value="PPR"/>
    <property type="match status" value="5"/>
</dbReference>
<feature type="repeat" description="PPR" evidence="2">
    <location>
        <begin position="265"/>
        <end position="299"/>
    </location>
</feature>
<accession>B9S3G4</accession>
<dbReference type="eggNOG" id="KOG4197">
    <property type="taxonomic scope" value="Eukaryota"/>
</dbReference>